<dbReference type="EMBL" id="CH902618">
    <property type="protein sequence ID" value="KPU78896.1"/>
    <property type="molecule type" value="Genomic_DNA"/>
</dbReference>
<sequence length="85" mass="9940">MYRGIRGMTKTTKEAWDKFWKLHTVSHFRWKIENTRPGIWLPFEITVIFAFGQGFANLSAAYVWLQPPLKLPHVQLAIEQEDGPP</sequence>
<evidence type="ECO:0000313" key="3">
    <source>
        <dbReference type="Proteomes" id="UP000007801"/>
    </source>
</evidence>
<evidence type="ECO:0000256" key="1">
    <source>
        <dbReference type="SAM" id="Phobius"/>
    </source>
</evidence>
<accession>A0A0P9AM52</accession>
<dbReference type="Proteomes" id="UP000007801">
    <property type="component" value="Unassembled WGS sequence"/>
</dbReference>
<keyword evidence="1" id="KW-1133">Transmembrane helix</keyword>
<dbReference type="AlphaFoldDB" id="A0A0P9AM52"/>
<name>A0A0P9AM52_DROAN</name>
<feature type="transmembrane region" description="Helical" evidence="1">
    <location>
        <begin position="39"/>
        <end position="65"/>
    </location>
</feature>
<reference evidence="2 3" key="1">
    <citation type="journal article" date="2007" name="Nature">
        <title>Evolution of genes and genomes on the Drosophila phylogeny.</title>
        <authorList>
            <consortium name="Drosophila 12 Genomes Consortium"/>
            <person name="Clark A.G."/>
            <person name="Eisen M.B."/>
            <person name="Smith D.R."/>
            <person name="Bergman C.M."/>
            <person name="Oliver B."/>
            <person name="Markow T.A."/>
            <person name="Kaufman T.C."/>
            <person name="Kellis M."/>
            <person name="Gelbart W."/>
            <person name="Iyer V.N."/>
            <person name="Pollard D.A."/>
            <person name="Sackton T.B."/>
            <person name="Larracuente A.M."/>
            <person name="Singh N.D."/>
            <person name="Abad J.P."/>
            <person name="Abt D.N."/>
            <person name="Adryan B."/>
            <person name="Aguade M."/>
            <person name="Akashi H."/>
            <person name="Anderson W.W."/>
            <person name="Aquadro C.F."/>
            <person name="Ardell D.H."/>
            <person name="Arguello R."/>
            <person name="Artieri C.G."/>
            <person name="Barbash D.A."/>
            <person name="Barker D."/>
            <person name="Barsanti P."/>
            <person name="Batterham P."/>
            <person name="Batzoglou S."/>
            <person name="Begun D."/>
            <person name="Bhutkar A."/>
            <person name="Blanco E."/>
            <person name="Bosak S.A."/>
            <person name="Bradley R.K."/>
            <person name="Brand A.D."/>
            <person name="Brent M.R."/>
            <person name="Brooks A.N."/>
            <person name="Brown R.H."/>
            <person name="Butlin R.K."/>
            <person name="Caggese C."/>
            <person name="Calvi B.R."/>
            <person name="Bernardo de Carvalho A."/>
            <person name="Caspi A."/>
            <person name="Castrezana S."/>
            <person name="Celniker S.E."/>
            <person name="Chang J.L."/>
            <person name="Chapple C."/>
            <person name="Chatterji S."/>
            <person name="Chinwalla A."/>
            <person name="Civetta A."/>
            <person name="Clifton S.W."/>
            <person name="Comeron J.M."/>
            <person name="Costello J.C."/>
            <person name="Coyne J.A."/>
            <person name="Daub J."/>
            <person name="David R.G."/>
            <person name="Delcher A.L."/>
            <person name="Delehaunty K."/>
            <person name="Do C.B."/>
            <person name="Ebling H."/>
            <person name="Edwards K."/>
            <person name="Eickbush T."/>
            <person name="Evans J.D."/>
            <person name="Filipski A."/>
            <person name="Findeiss S."/>
            <person name="Freyhult E."/>
            <person name="Fulton L."/>
            <person name="Fulton R."/>
            <person name="Garcia A.C."/>
            <person name="Gardiner A."/>
            <person name="Garfield D.A."/>
            <person name="Garvin B.E."/>
            <person name="Gibson G."/>
            <person name="Gilbert D."/>
            <person name="Gnerre S."/>
            <person name="Godfrey J."/>
            <person name="Good R."/>
            <person name="Gotea V."/>
            <person name="Gravely B."/>
            <person name="Greenberg A.J."/>
            <person name="Griffiths-Jones S."/>
            <person name="Gross S."/>
            <person name="Guigo R."/>
            <person name="Gustafson E.A."/>
            <person name="Haerty W."/>
            <person name="Hahn M.W."/>
            <person name="Halligan D.L."/>
            <person name="Halpern A.L."/>
            <person name="Halter G.M."/>
            <person name="Han M.V."/>
            <person name="Heger A."/>
            <person name="Hillier L."/>
            <person name="Hinrichs A.S."/>
            <person name="Holmes I."/>
            <person name="Hoskins R.A."/>
            <person name="Hubisz M.J."/>
            <person name="Hultmark D."/>
            <person name="Huntley M.A."/>
            <person name="Jaffe D.B."/>
            <person name="Jagadeeshan S."/>
            <person name="Jeck W.R."/>
            <person name="Johnson J."/>
            <person name="Jones C.D."/>
            <person name="Jordan W.C."/>
            <person name="Karpen G.H."/>
            <person name="Kataoka E."/>
            <person name="Keightley P.D."/>
            <person name="Kheradpour P."/>
            <person name="Kirkness E.F."/>
            <person name="Koerich L.B."/>
            <person name="Kristiansen K."/>
            <person name="Kudrna D."/>
            <person name="Kulathinal R.J."/>
            <person name="Kumar S."/>
            <person name="Kwok R."/>
            <person name="Lander E."/>
            <person name="Langley C.H."/>
            <person name="Lapoint R."/>
            <person name="Lazzaro B.P."/>
            <person name="Lee S.J."/>
            <person name="Levesque L."/>
            <person name="Li R."/>
            <person name="Lin C.F."/>
            <person name="Lin M.F."/>
            <person name="Lindblad-Toh K."/>
            <person name="Llopart A."/>
            <person name="Long M."/>
            <person name="Low L."/>
            <person name="Lozovsky E."/>
            <person name="Lu J."/>
            <person name="Luo M."/>
            <person name="Machado C.A."/>
            <person name="Makalowski W."/>
            <person name="Marzo M."/>
            <person name="Matsuda M."/>
            <person name="Matzkin L."/>
            <person name="McAllister B."/>
            <person name="McBride C.S."/>
            <person name="McKernan B."/>
            <person name="McKernan K."/>
            <person name="Mendez-Lago M."/>
            <person name="Minx P."/>
            <person name="Mollenhauer M.U."/>
            <person name="Montooth K."/>
            <person name="Mount S.M."/>
            <person name="Mu X."/>
            <person name="Myers E."/>
            <person name="Negre B."/>
            <person name="Newfeld S."/>
            <person name="Nielsen R."/>
            <person name="Noor M.A."/>
            <person name="O'Grady P."/>
            <person name="Pachter L."/>
            <person name="Papaceit M."/>
            <person name="Parisi M.J."/>
            <person name="Parisi M."/>
            <person name="Parts L."/>
            <person name="Pedersen J.S."/>
            <person name="Pesole G."/>
            <person name="Phillippy A.M."/>
            <person name="Ponting C.P."/>
            <person name="Pop M."/>
            <person name="Porcelli D."/>
            <person name="Powell J.R."/>
            <person name="Prohaska S."/>
            <person name="Pruitt K."/>
            <person name="Puig M."/>
            <person name="Quesneville H."/>
            <person name="Ram K.R."/>
            <person name="Rand D."/>
            <person name="Rasmussen M.D."/>
            <person name="Reed L.K."/>
            <person name="Reenan R."/>
            <person name="Reily A."/>
            <person name="Remington K.A."/>
            <person name="Rieger T.T."/>
            <person name="Ritchie M.G."/>
            <person name="Robin C."/>
            <person name="Rogers Y.H."/>
            <person name="Rohde C."/>
            <person name="Rozas J."/>
            <person name="Rubenfield M.J."/>
            <person name="Ruiz A."/>
            <person name="Russo S."/>
            <person name="Salzberg S.L."/>
            <person name="Sanchez-Gracia A."/>
            <person name="Saranga D.J."/>
            <person name="Sato H."/>
            <person name="Schaeffer S.W."/>
            <person name="Schatz M.C."/>
            <person name="Schlenke T."/>
            <person name="Schwartz R."/>
            <person name="Segarra C."/>
            <person name="Singh R.S."/>
            <person name="Sirot L."/>
            <person name="Sirota M."/>
            <person name="Sisneros N.B."/>
            <person name="Smith C.D."/>
            <person name="Smith T.F."/>
            <person name="Spieth J."/>
            <person name="Stage D.E."/>
            <person name="Stark A."/>
            <person name="Stephan W."/>
            <person name="Strausberg R.L."/>
            <person name="Strempel S."/>
            <person name="Sturgill D."/>
            <person name="Sutton G."/>
            <person name="Sutton G.G."/>
            <person name="Tao W."/>
            <person name="Teichmann S."/>
            <person name="Tobari Y.N."/>
            <person name="Tomimura Y."/>
            <person name="Tsolas J.M."/>
            <person name="Valente V.L."/>
            <person name="Venter E."/>
            <person name="Venter J.C."/>
            <person name="Vicario S."/>
            <person name="Vieira F.G."/>
            <person name="Vilella A.J."/>
            <person name="Villasante A."/>
            <person name="Walenz B."/>
            <person name="Wang J."/>
            <person name="Wasserman M."/>
            <person name="Watts T."/>
            <person name="Wilson D."/>
            <person name="Wilson R.K."/>
            <person name="Wing R.A."/>
            <person name="Wolfner M.F."/>
            <person name="Wong A."/>
            <person name="Wong G.K."/>
            <person name="Wu C.I."/>
            <person name="Wu G."/>
            <person name="Yamamoto D."/>
            <person name="Yang H.P."/>
            <person name="Yang S.P."/>
            <person name="Yorke J.A."/>
            <person name="Yoshida K."/>
            <person name="Zdobnov E."/>
            <person name="Zhang P."/>
            <person name="Zhang Y."/>
            <person name="Zimin A.V."/>
            <person name="Baldwin J."/>
            <person name="Abdouelleil A."/>
            <person name="Abdulkadir J."/>
            <person name="Abebe A."/>
            <person name="Abera B."/>
            <person name="Abreu J."/>
            <person name="Acer S.C."/>
            <person name="Aftuck L."/>
            <person name="Alexander A."/>
            <person name="An P."/>
            <person name="Anderson E."/>
            <person name="Anderson S."/>
            <person name="Arachi H."/>
            <person name="Azer M."/>
            <person name="Bachantsang P."/>
            <person name="Barry A."/>
            <person name="Bayul T."/>
            <person name="Berlin A."/>
            <person name="Bessette D."/>
            <person name="Bloom T."/>
            <person name="Blye J."/>
            <person name="Boguslavskiy L."/>
            <person name="Bonnet C."/>
            <person name="Boukhgalter B."/>
            <person name="Bourzgui I."/>
            <person name="Brown A."/>
            <person name="Cahill P."/>
            <person name="Channer S."/>
            <person name="Cheshatsang Y."/>
            <person name="Chuda L."/>
            <person name="Citroen M."/>
            <person name="Collymore A."/>
            <person name="Cooke P."/>
            <person name="Costello M."/>
            <person name="D'Aco K."/>
            <person name="Daza R."/>
            <person name="De Haan G."/>
            <person name="DeGray S."/>
            <person name="DeMaso C."/>
            <person name="Dhargay N."/>
            <person name="Dooley K."/>
            <person name="Dooley E."/>
            <person name="Doricent M."/>
            <person name="Dorje P."/>
            <person name="Dorjee K."/>
            <person name="Dupes A."/>
            <person name="Elong R."/>
            <person name="Falk J."/>
            <person name="Farina A."/>
            <person name="Faro S."/>
            <person name="Ferguson D."/>
            <person name="Fisher S."/>
            <person name="Foley C.D."/>
            <person name="Franke A."/>
            <person name="Friedrich D."/>
            <person name="Gadbois L."/>
            <person name="Gearin G."/>
            <person name="Gearin C.R."/>
            <person name="Giannoukos G."/>
            <person name="Goode T."/>
            <person name="Graham J."/>
            <person name="Grandbois E."/>
            <person name="Grewal S."/>
            <person name="Gyaltsen K."/>
            <person name="Hafez N."/>
            <person name="Hagos B."/>
            <person name="Hall J."/>
            <person name="Henson C."/>
            <person name="Hollinger A."/>
            <person name="Honan T."/>
            <person name="Huard M.D."/>
            <person name="Hughes L."/>
            <person name="Hurhula B."/>
            <person name="Husby M.E."/>
            <person name="Kamat A."/>
            <person name="Kanga B."/>
            <person name="Kashin S."/>
            <person name="Khazanovich D."/>
            <person name="Kisner P."/>
            <person name="Lance K."/>
            <person name="Lara M."/>
            <person name="Lee W."/>
            <person name="Lennon N."/>
            <person name="Letendre F."/>
            <person name="LeVine R."/>
            <person name="Lipovsky A."/>
            <person name="Liu X."/>
            <person name="Liu J."/>
            <person name="Liu S."/>
            <person name="Lokyitsang T."/>
            <person name="Lokyitsang Y."/>
            <person name="Lubonja R."/>
            <person name="Lui A."/>
            <person name="MacDonald P."/>
            <person name="Magnisalis V."/>
            <person name="Maru K."/>
            <person name="Matthews C."/>
            <person name="McCusker W."/>
            <person name="McDonough S."/>
            <person name="Mehta T."/>
            <person name="Meldrim J."/>
            <person name="Meneus L."/>
            <person name="Mihai O."/>
            <person name="Mihalev A."/>
            <person name="Mihova T."/>
            <person name="Mittelman R."/>
            <person name="Mlenga V."/>
            <person name="Montmayeur A."/>
            <person name="Mulrain L."/>
            <person name="Navidi A."/>
            <person name="Naylor J."/>
            <person name="Negash T."/>
            <person name="Nguyen T."/>
            <person name="Nguyen N."/>
            <person name="Nicol R."/>
            <person name="Norbu C."/>
            <person name="Norbu N."/>
            <person name="Novod N."/>
            <person name="O'Neill B."/>
            <person name="Osman S."/>
            <person name="Markiewicz E."/>
            <person name="Oyono O.L."/>
            <person name="Patti C."/>
            <person name="Phunkhang P."/>
            <person name="Pierre F."/>
            <person name="Priest M."/>
            <person name="Raghuraman S."/>
            <person name="Rege F."/>
            <person name="Reyes R."/>
            <person name="Rise C."/>
            <person name="Rogov P."/>
            <person name="Ross K."/>
            <person name="Ryan E."/>
            <person name="Settipalli S."/>
            <person name="Shea T."/>
            <person name="Sherpa N."/>
            <person name="Shi L."/>
            <person name="Shih D."/>
            <person name="Sparrow T."/>
            <person name="Spaulding J."/>
            <person name="Stalker J."/>
            <person name="Stange-Thomann N."/>
            <person name="Stavropoulos S."/>
            <person name="Stone C."/>
            <person name="Strader C."/>
            <person name="Tesfaye S."/>
            <person name="Thomson T."/>
            <person name="Thoulutsang Y."/>
            <person name="Thoulutsang D."/>
            <person name="Topham K."/>
            <person name="Topping I."/>
            <person name="Tsamla T."/>
            <person name="Vassiliev H."/>
            <person name="Vo A."/>
            <person name="Wangchuk T."/>
            <person name="Wangdi T."/>
            <person name="Weiand M."/>
            <person name="Wilkinson J."/>
            <person name="Wilson A."/>
            <person name="Yadav S."/>
            <person name="Young G."/>
            <person name="Yu Q."/>
            <person name="Zembek L."/>
            <person name="Zhong D."/>
            <person name="Zimmer A."/>
            <person name="Zwirko Z."/>
            <person name="Jaffe D.B."/>
            <person name="Alvarez P."/>
            <person name="Brockman W."/>
            <person name="Butler J."/>
            <person name="Chin C."/>
            <person name="Gnerre S."/>
            <person name="Grabherr M."/>
            <person name="Kleber M."/>
            <person name="Mauceli E."/>
            <person name="MacCallum I."/>
        </authorList>
    </citation>
    <scope>NUCLEOTIDE SEQUENCE [LARGE SCALE GENOMIC DNA]</scope>
    <source>
        <strain evidence="3">Tucson 14024-0371.13</strain>
    </source>
</reference>
<keyword evidence="3" id="KW-1185">Reference proteome</keyword>
<protein>
    <submittedName>
        <fullName evidence="2">Uncharacterized protein</fullName>
    </submittedName>
</protein>
<evidence type="ECO:0000313" key="2">
    <source>
        <dbReference type="EMBL" id="KPU78896.1"/>
    </source>
</evidence>
<organism evidence="2 3">
    <name type="scientific">Drosophila ananassae</name>
    <name type="common">Fruit fly</name>
    <dbReference type="NCBI Taxonomy" id="7217"/>
    <lineage>
        <taxon>Eukaryota</taxon>
        <taxon>Metazoa</taxon>
        <taxon>Ecdysozoa</taxon>
        <taxon>Arthropoda</taxon>
        <taxon>Hexapoda</taxon>
        <taxon>Insecta</taxon>
        <taxon>Pterygota</taxon>
        <taxon>Neoptera</taxon>
        <taxon>Endopterygota</taxon>
        <taxon>Diptera</taxon>
        <taxon>Brachycera</taxon>
        <taxon>Muscomorpha</taxon>
        <taxon>Ephydroidea</taxon>
        <taxon>Drosophilidae</taxon>
        <taxon>Drosophila</taxon>
        <taxon>Sophophora</taxon>
    </lineage>
</organism>
<keyword evidence="1" id="KW-0472">Membrane</keyword>
<gene>
    <name evidence="2" type="primary">Dana\GF27211</name>
    <name evidence="2" type="ORF">GF27211</name>
</gene>
<proteinExistence type="predicted"/>
<keyword evidence="1" id="KW-0812">Transmembrane</keyword>
<dbReference type="InParanoid" id="A0A0P9AM52"/>